<feature type="compositionally biased region" description="Basic and acidic residues" evidence="1">
    <location>
        <begin position="90"/>
        <end position="105"/>
    </location>
</feature>
<proteinExistence type="predicted"/>
<dbReference type="Proteomes" id="UP001066276">
    <property type="component" value="Chromosome 7"/>
</dbReference>
<keyword evidence="3" id="KW-1185">Reference proteome</keyword>
<dbReference type="Gene3D" id="3.30.250.20">
    <property type="entry name" value="L1 transposable element, C-terminal domain"/>
    <property type="match status" value="1"/>
</dbReference>
<feature type="region of interest" description="Disordered" evidence="1">
    <location>
        <begin position="88"/>
        <end position="118"/>
    </location>
</feature>
<organism evidence="2 3">
    <name type="scientific">Pleurodeles waltl</name>
    <name type="common">Iberian ribbed newt</name>
    <dbReference type="NCBI Taxonomy" id="8319"/>
    <lineage>
        <taxon>Eukaryota</taxon>
        <taxon>Metazoa</taxon>
        <taxon>Chordata</taxon>
        <taxon>Craniata</taxon>
        <taxon>Vertebrata</taxon>
        <taxon>Euteleostomi</taxon>
        <taxon>Amphibia</taxon>
        <taxon>Batrachia</taxon>
        <taxon>Caudata</taxon>
        <taxon>Salamandroidea</taxon>
        <taxon>Salamandridae</taxon>
        <taxon>Pleurodelinae</taxon>
        <taxon>Pleurodeles</taxon>
    </lineage>
</organism>
<evidence type="ECO:0000256" key="1">
    <source>
        <dbReference type="SAM" id="MobiDB-lite"/>
    </source>
</evidence>
<dbReference type="InterPro" id="IPR042566">
    <property type="entry name" value="L1_C"/>
</dbReference>
<accession>A0AAV7PUL5</accession>
<dbReference type="AlphaFoldDB" id="A0AAV7PUL5"/>
<reference evidence="2" key="1">
    <citation type="journal article" date="2022" name="bioRxiv">
        <title>Sequencing and chromosome-scale assembly of the giantPleurodeles waltlgenome.</title>
        <authorList>
            <person name="Brown T."/>
            <person name="Elewa A."/>
            <person name="Iarovenko S."/>
            <person name="Subramanian E."/>
            <person name="Araus A.J."/>
            <person name="Petzold A."/>
            <person name="Susuki M."/>
            <person name="Suzuki K.-i.T."/>
            <person name="Hayashi T."/>
            <person name="Toyoda A."/>
            <person name="Oliveira C."/>
            <person name="Osipova E."/>
            <person name="Leigh N.D."/>
            <person name="Simon A."/>
            <person name="Yun M.H."/>
        </authorList>
    </citation>
    <scope>NUCLEOTIDE SEQUENCE</scope>
    <source>
        <strain evidence="2">20211129_DDA</strain>
        <tissue evidence="2">Liver</tissue>
    </source>
</reference>
<sequence length="118" mass="13735">MIAKLLYYRDRDILLRRAREVGHFKIDNASVTLFPDFTVEVQSKRASYLAVKRALKDAGVQCESGWRHIRWRAVQDPHRCYSTVNGVRRGGADGIDRASEPDRHRCSGIRRGNRLRRR</sequence>
<comment type="caution">
    <text evidence="2">The sequence shown here is derived from an EMBL/GenBank/DDBJ whole genome shotgun (WGS) entry which is preliminary data.</text>
</comment>
<gene>
    <name evidence="2" type="ORF">NDU88_010342</name>
</gene>
<evidence type="ECO:0000313" key="3">
    <source>
        <dbReference type="Proteomes" id="UP001066276"/>
    </source>
</evidence>
<dbReference type="EMBL" id="JANPWB010000011">
    <property type="protein sequence ID" value="KAJ1132012.1"/>
    <property type="molecule type" value="Genomic_DNA"/>
</dbReference>
<name>A0AAV7PUL5_PLEWA</name>
<evidence type="ECO:0000313" key="2">
    <source>
        <dbReference type="EMBL" id="KAJ1132012.1"/>
    </source>
</evidence>
<feature type="compositionally biased region" description="Basic residues" evidence="1">
    <location>
        <begin position="106"/>
        <end position="118"/>
    </location>
</feature>
<protein>
    <submittedName>
        <fullName evidence="2">Uncharacterized protein</fullName>
    </submittedName>
</protein>